<dbReference type="Proteomes" id="UP000230750">
    <property type="component" value="Unassembled WGS sequence"/>
</dbReference>
<evidence type="ECO:0008006" key="3">
    <source>
        <dbReference type="Google" id="ProtNLM"/>
    </source>
</evidence>
<accession>A0A2G8LRH0</accession>
<proteinExistence type="predicted"/>
<sequence length="406" mass="45532">MDHDDRADSLFKKLGALDSNAKSWNKIIDTQEEGNESEIQHISELVDQILKRYKSFKASAAAILASKDDWTDSQCLPDVSAASEPLLEEVKIDYPQLESLSDFRMDELPSVDRINVIISEREESVVDVEGIKAKEWWNKSIASSGDGSIVITGRASEDYSYISVINTEGVTVRQGKMKKAEGSTYYPYRHCAPLSGLKFVTVCETNLIGIYDVRNVTYDEKKNKRRYPQLAGGRYVTCIATDPMRKLIVVGSDSREVYILDEQLSYGRTLTLPDGIERPRALAVHEENLLVCDYATGKTCAVSMEGRNATLVYEFPSPGRGDSRPSSVCTDRNGFIYMIRDDPTTYHRRKLLVQYSQDGQQILAKKIVDGNARCVTTYNSNNEEKLLIITETSGKLYTFGLVTMEG</sequence>
<dbReference type="InterPro" id="IPR011042">
    <property type="entry name" value="6-blade_b-propeller_TolB-like"/>
</dbReference>
<dbReference type="Gene3D" id="2.120.10.30">
    <property type="entry name" value="TolB, C-terminal domain"/>
    <property type="match status" value="1"/>
</dbReference>
<protein>
    <recommendedName>
        <fullName evidence="3">Tripartite motif-containing protein 2</fullName>
    </recommendedName>
</protein>
<reference evidence="1 2" key="1">
    <citation type="journal article" date="2017" name="PLoS Biol.">
        <title>The sea cucumber genome provides insights into morphological evolution and visceral regeneration.</title>
        <authorList>
            <person name="Zhang X."/>
            <person name="Sun L."/>
            <person name="Yuan J."/>
            <person name="Sun Y."/>
            <person name="Gao Y."/>
            <person name="Zhang L."/>
            <person name="Li S."/>
            <person name="Dai H."/>
            <person name="Hamel J.F."/>
            <person name="Liu C."/>
            <person name="Yu Y."/>
            <person name="Liu S."/>
            <person name="Lin W."/>
            <person name="Guo K."/>
            <person name="Jin S."/>
            <person name="Xu P."/>
            <person name="Storey K.B."/>
            <person name="Huan P."/>
            <person name="Zhang T."/>
            <person name="Zhou Y."/>
            <person name="Zhang J."/>
            <person name="Lin C."/>
            <person name="Li X."/>
            <person name="Xing L."/>
            <person name="Huo D."/>
            <person name="Sun M."/>
            <person name="Wang L."/>
            <person name="Mercier A."/>
            <person name="Li F."/>
            <person name="Yang H."/>
            <person name="Xiang J."/>
        </authorList>
    </citation>
    <scope>NUCLEOTIDE SEQUENCE [LARGE SCALE GENOMIC DNA]</scope>
    <source>
        <strain evidence="1">Shaxun</strain>
        <tissue evidence="1">Muscle</tissue>
    </source>
</reference>
<keyword evidence="2" id="KW-1185">Reference proteome</keyword>
<evidence type="ECO:0000313" key="2">
    <source>
        <dbReference type="Proteomes" id="UP000230750"/>
    </source>
</evidence>
<name>A0A2G8LRH0_STIJA</name>
<gene>
    <name evidence="1" type="ORF">BSL78_00201</name>
</gene>
<comment type="caution">
    <text evidence="1">The sequence shown here is derived from an EMBL/GenBank/DDBJ whole genome shotgun (WGS) entry which is preliminary data.</text>
</comment>
<organism evidence="1 2">
    <name type="scientific">Stichopus japonicus</name>
    <name type="common">Sea cucumber</name>
    <dbReference type="NCBI Taxonomy" id="307972"/>
    <lineage>
        <taxon>Eukaryota</taxon>
        <taxon>Metazoa</taxon>
        <taxon>Echinodermata</taxon>
        <taxon>Eleutherozoa</taxon>
        <taxon>Echinozoa</taxon>
        <taxon>Holothuroidea</taxon>
        <taxon>Aspidochirotacea</taxon>
        <taxon>Aspidochirotida</taxon>
        <taxon>Stichopodidae</taxon>
        <taxon>Apostichopus</taxon>
    </lineage>
</organism>
<dbReference type="AlphaFoldDB" id="A0A2G8LRH0"/>
<dbReference type="EMBL" id="MRZV01000004">
    <property type="protein sequence ID" value="PIK62867.1"/>
    <property type="molecule type" value="Genomic_DNA"/>
</dbReference>
<evidence type="ECO:0000313" key="1">
    <source>
        <dbReference type="EMBL" id="PIK62867.1"/>
    </source>
</evidence>
<dbReference type="SUPFAM" id="SSF101898">
    <property type="entry name" value="NHL repeat"/>
    <property type="match status" value="1"/>
</dbReference>